<sequence>TVSDQGTHTAQFNLSHRITAFSPPVLQSVNETLQTIPPPEIPMTDIEMRLLTQLNPQHFNVQSPINLKALRILTDTHPNRPFIEYIIKGIRHAFASYIANKLKNSCMCGPFHEDNPPCDFFQTNLCGLVEKKHTNPTAYHIISHLSSPPDNSINDRIDKLEFGTKYENVNHVITLVKWQKISPEARLPKARTLS</sequence>
<keyword evidence="2" id="KW-1185">Reference proteome</keyword>
<comment type="caution">
    <text evidence="1">The sequence shown here is derived from an EMBL/GenBank/DDBJ whole genome shotgun (WGS) entry which is preliminary data.</text>
</comment>
<proteinExistence type="predicted"/>
<dbReference type="OrthoDB" id="2445141at2759"/>
<dbReference type="EMBL" id="CAJVPS010035192">
    <property type="protein sequence ID" value="CAG8740825.1"/>
    <property type="molecule type" value="Genomic_DNA"/>
</dbReference>
<protein>
    <submittedName>
        <fullName evidence="1">13812_t:CDS:1</fullName>
    </submittedName>
</protein>
<dbReference type="AlphaFoldDB" id="A0A9N9ILN9"/>
<organism evidence="1 2">
    <name type="scientific">Ambispora leptoticha</name>
    <dbReference type="NCBI Taxonomy" id="144679"/>
    <lineage>
        <taxon>Eukaryota</taxon>
        <taxon>Fungi</taxon>
        <taxon>Fungi incertae sedis</taxon>
        <taxon>Mucoromycota</taxon>
        <taxon>Glomeromycotina</taxon>
        <taxon>Glomeromycetes</taxon>
        <taxon>Archaeosporales</taxon>
        <taxon>Ambisporaceae</taxon>
        <taxon>Ambispora</taxon>
    </lineage>
</organism>
<feature type="non-terminal residue" evidence="1">
    <location>
        <position position="1"/>
    </location>
</feature>
<dbReference type="Proteomes" id="UP000789508">
    <property type="component" value="Unassembled WGS sequence"/>
</dbReference>
<reference evidence="1" key="1">
    <citation type="submission" date="2021-06" db="EMBL/GenBank/DDBJ databases">
        <authorList>
            <person name="Kallberg Y."/>
            <person name="Tangrot J."/>
            <person name="Rosling A."/>
        </authorList>
    </citation>
    <scope>NUCLEOTIDE SEQUENCE</scope>
    <source>
        <strain evidence="1">FL130A</strain>
    </source>
</reference>
<feature type="non-terminal residue" evidence="1">
    <location>
        <position position="194"/>
    </location>
</feature>
<gene>
    <name evidence="1" type="ORF">ALEPTO_LOCUS12955</name>
</gene>
<accession>A0A9N9ILN9</accession>
<name>A0A9N9ILN9_9GLOM</name>
<evidence type="ECO:0000313" key="2">
    <source>
        <dbReference type="Proteomes" id="UP000789508"/>
    </source>
</evidence>
<evidence type="ECO:0000313" key="1">
    <source>
        <dbReference type="EMBL" id="CAG8740825.1"/>
    </source>
</evidence>